<dbReference type="Proteomes" id="UP000034215">
    <property type="component" value="Unassembled WGS sequence"/>
</dbReference>
<evidence type="ECO:0000259" key="4">
    <source>
        <dbReference type="PROSITE" id="PS50886"/>
    </source>
</evidence>
<dbReference type="Gene3D" id="2.40.50.140">
    <property type="entry name" value="Nucleic acid-binding proteins"/>
    <property type="match status" value="1"/>
</dbReference>
<accession>A0A0G0U0E6</accession>
<dbReference type="AlphaFoldDB" id="A0A0G0U0E6"/>
<evidence type="ECO:0000256" key="2">
    <source>
        <dbReference type="ARBA" id="ARBA00022884"/>
    </source>
</evidence>
<gene>
    <name evidence="5" type="ORF">UT76_C0009G0016</name>
</gene>
<evidence type="ECO:0000313" key="6">
    <source>
        <dbReference type="Proteomes" id="UP000034215"/>
    </source>
</evidence>
<organism evidence="5 6">
    <name type="scientific">Candidatus Woesebacteria bacterium GW2011_GWB1_40_12</name>
    <dbReference type="NCBI Taxonomy" id="1618576"/>
    <lineage>
        <taxon>Bacteria</taxon>
        <taxon>Candidatus Woeseibacteriota</taxon>
    </lineage>
</organism>
<dbReference type="InterPro" id="IPR012340">
    <property type="entry name" value="NA-bd_OB-fold"/>
</dbReference>
<comment type="caution">
    <text evidence="5">The sequence shown here is derived from an EMBL/GenBank/DDBJ whole genome shotgun (WGS) entry which is preliminary data.</text>
</comment>
<name>A0A0G0U0E6_9BACT</name>
<feature type="domain" description="TRNA-binding" evidence="4">
    <location>
        <begin position="8"/>
        <end position="122"/>
    </location>
</feature>
<evidence type="ECO:0000256" key="3">
    <source>
        <dbReference type="PROSITE-ProRule" id="PRU00209"/>
    </source>
</evidence>
<dbReference type="InterPro" id="IPR051270">
    <property type="entry name" value="Tyrosine-tRNA_ligase_regulator"/>
</dbReference>
<dbReference type="PANTHER" id="PTHR11586:SF37">
    <property type="entry name" value="TRNA-BINDING DOMAIN-CONTAINING PROTEIN"/>
    <property type="match status" value="1"/>
</dbReference>
<keyword evidence="2 3" id="KW-0694">RNA-binding</keyword>
<proteinExistence type="predicted"/>
<dbReference type="SUPFAM" id="SSF50249">
    <property type="entry name" value="Nucleic acid-binding proteins"/>
    <property type="match status" value="1"/>
</dbReference>
<protein>
    <submittedName>
        <fullName evidence="5">Protein CsaA</fullName>
    </submittedName>
</protein>
<dbReference type="Pfam" id="PF01588">
    <property type="entry name" value="tRNA_bind"/>
    <property type="match status" value="1"/>
</dbReference>
<evidence type="ECO:0000313" key="5">
    <source>
        <dbReference type="EMBL" id="KKR43647.1"/>
    </source>
</evidence>
<sequence length="122" mass="13705">MTNISFDDFEKVDIKIGTVVAAEVPEWSHWVMKLEVDLGDEIGRKNAFSGIMKFYKPEDLIGHQFPFVVNLEPKKIGPDKELSEVMMIMASPGDALAEKEAEEVAPVLFKLQKEVPNGTKVR</sequence>
<reference evidence="5 6" key="1">
    <citation type="journal article" date="2015" name="Nature">
        <title>rRNA introns, odd ribosomes, and small enigmatic genomes across a large radiation of phyla.</title>
        <authorList>
            <person name="Brown C.T."/>
            <person name="Hug L.A."/>
            <person name="Thomas B.C."/>
            <person name="Sharon I."/>
            <person name="Castelle C.J."/>
            <person name="Singh A."/>
            <person name="Wilkins M.J."/>
            <person name="Williams K.H."/>
            <person name="Banfield J.F."/>
        </authorList>
    </citation>
    <scope>NUCLEOTIDE SEQUENCE [LARGE SCALE GENOMIC DNA]</scope>
</reference>
<dbReference type="PANTHER" id="PTHR11586">
    <property type="entry name" value="TRNA-AMINOACYLATION COFACTOR ARC1 FAMILY MEMBER"/>
    <property type="match status" value="1"/>
</dbReference>
<dbReference type="EMBL" id="LBYA01000009">
    <property type="protein sequence ID" value="KKR43647.1"/>
    <property type="molecule type" value="Genomic_DNA"/>
</dbReference>
<dbReference type="InterPro" id="IPR002547">
    <property type="entry name" value="tRNA-bd_dom"/>
</dbReference>
<dbReference type="PROSITE" id="PS50886">
    <property type="entry name" value="TRBD"/>
    <property type="match status" value="1"/>
</dbReference>
<dbReference type="GO" id="GO:0000049">
    <property type="term" value="F:tRNA binding"/>
    <property type="evidence" value="ECO:0007669"/>
    <property type="project" value="UniProtKB-UniRule"/>
</dbReference>
<evidence type="ECO:0000256" key="1">
    <source>
        <dbReference type="ARBA" id="ARBA00022555"/>
    </source>
</evidence>
<keyword evidence="1 3" id="KW-0820">tRNA-binding</keyword>